<dbReference type="EMBL" id="JACYFG010000051">
    <property type="protein sequence ID" value="MBD5781772.1"/>
    <property type="molecule type" value="Genomic_DNA"/>
</dbReference>
<name>A0A927FB00_9BACT</name>
<evidence type="ECO:0000256" key="2">
    <source>
        <dbReference type="SAM" id="Phobius"/>
    </source>
</evidence>
<sequence length="445" mass="48618">MNFRKIIFWIHLAFGIVSGLIIGALCATGAALAFEHEVIAWAERDVTRIAPPQPDSQPLEIDELLSRAKEQLAPELAASLSAIVAQKDPNTVWKIQLGRRDFRYLNPYTGELFESPATGTRQFFRTMFAWHRWLTSSQEHRSTGKAITGIANLSFIGLGLTGLYLWFPKVWKWRIFRSVLLLKTSAKGKARDFNWHNVFGFWALIPILIMAITGTVFSYGWARDLATDLLGPSRSRAPVEQTSETDAPQRGRPLSLESRYQIAQSWNQNWESITLPTSSSRQGRGGEGQGGAAGGQDRRGGQGAGEGGHSHGGGGGHSHRSVEDQNRGGGGGGASGQTISIDLAGDWFPLSPSRILIDPRSGEILGEDRASEWPLSAKLRSSIRAIHTGEAGLLPGKTIAFLGCLAGIVLVYTGLALSWRRFFPKRKKLKTEARKTAAEKIPIGV</sequence>
<evidence type="ECO:0000313" key="4">
    <source>
        <dbReference type="Proteomes" id="UP000622317"/>
    </source>
</evidence>
<proteinExistence type="predicted"/>
<feature type="region of interest" description="Disordered" evidence="1">
    <location>
        <begin position="271"/>
        <end position="338"/>
    </location>
</feature>
<feature type="transmembrane region" description="Helical" evidence="2">
    <location>
        <begin position="146"/>
        <end position="167"/>
    </location>
</feature>
<keyword evidence="2" id="KW-1133">Transmembrane helix</keyword>
<evidence type="ECO:0000313" key="3">
    <source>
        <dbReference type="EMBL" id="MBD5781772.1"/>
    </source>
</evidence>
<feature type="compositionally biased region" description="Gly residues" evidence="1">
    <location>
        <begin position="283"/>
        <end position="294"/>
    </location>
</feature>
<feature type="transmembrane region" description="Helical" evidence="2">
    <location>
        <begin position="7"/>
        <end position="34"/>
    </location>
</feature>
<keyword evidence="2" id="KW-0812">Transmembrane</keyword>
<dbReference type="PANTHER" id="PTHR34219">
    <property type="entry name" value="IRON-REGULATED INNER MEMBRANE PROTEIN-RELATED"/>
    <property type="match status" value="1"/>
</dbReference>
<dbReference type="PANTHER" id="PTHR34219:SF3">
    <property type="entry name" value="BLL7967 PROTEIN"/>
    <property type="match status" value="1"/>
</dbReference>
<feature type="region of interest" description="Disordered" evidence="1">
    <location>
        <begin position="232"/>
        <end position="254"/>
    </location>
</feature>
<dbReference type="AlphaFoldDB" id="A0A927FB00"/>
<keyword evidence="4" id="KW-1185">Reference proteome</keyword>
<dbReference type="RefSeq" id="WP_191618853.1">
    <property type="nucleotide sequence ID" value="NZ_JACYFG010000051.1"/>
</dbReference>
<keyword evidence="2" id="KW-0472">Membrane</keyword>
<feature type="compositionally biased region" description="Gly residues" evidence="1">
    <location>
        <begin position="301"/>
        <end position="316"/>
    </location>
</feature>
<dbReference type="Pfam" id="PF03929">
    <property type="entry name" value="PepSY_TM"/>
    <property type="match status" value="1"/>
</dbReference>
<feature type="transmembrane region" description="Helical" evidence="2">
    <location>
        <begin position="199"/>
        <end position="222"/>
    </location>
</feature>
<comment type="caution">
    <text evidence="3">The sequence shown here is derived from an EMBL/GenBank/DDBJ whole genome shotgun (WGS) entry which is preliminary data.</text>
</comment>
<protein>
    <submittedName>
        <fullName evidence="3">PepSY domain-containing protein</fullName>
    </submittedName>
</protein>
<reference evidence="3" key="1">
    <citation type="submission" date="2020-09" db="EMBL/GenBank/DDBJ databases">
        <title>Pelagicoccus enzymogenes sp. nov. with an EPS production, isolated from marine sediment.</title>
        <authorList>
            <person name="Feng X."/>
        </authorList>
    </citation>
    <scope>NUCLEOTIDE SEQUENCE</scope>
    <source>
        <strain evidence="3">NFK12</strain>
    </source>
</reference>
<dbReference type="InterPro" id="IPR005625">
    <property type="entry name" value="PepSY-ass_TM"/>
</dbReference>
<accession>A0A927FB00</accession>
<evidence type="ECO:0000256" key="1">
    <source>
        <dbReference type="SAM" id="MobiDB-lite"/>
    </source>
</evidence>
<dbReference type="Proteomes" id="UP000622317">
    <property type="component" value="Unassembled WGS sequence"/>
</dbReference>
<organism evidence="3 4">
    <name type="scientific">Pelagicoccus enzymogenes</name>
    <dbReference type="NCBI Taxonomy" id="2773457"/>
    <lineage>
        <taxon>Bacteria</taxon>
        <taxon>Pseudomonadati</taxon>
        <taxon>Verrucomicrobiota</taxon>
        <taxon>Opitutia</taxon>
        <taxon>Puniceicoccales</taxon>
        <taxon>Pelagicoccaceae</taxon>
        <taxon>Pelagicoccus</taxon>
    </lineage>
</organism>
<feature type="transmembrane region" description="Helical" evidence="2">
    <location>
        <begin position="399"/>
        <end position="419"/>
    </location>
</feature>
<gene>
    <name evidence="3" type="ORF">IEN85_19885</name>
</gene>